<proteinExistence type="predicted"/>
<gene>
    <name evidence="3" type="ORF">S06H3_38510</name>
</gene>
<accession>X1Q1T6</accession>
<keyword evidence="1" id="KW-1133">Transmembrane helix</keyword>
<name>X1Q1T6_9ZZZZ</name>
<dbReference type="InterPro" id="IPR029069">
    <property type="entry name" value="HotDog_dom_sf"/>
</dbReference>
<protein>
    <recommendedName>
        <fullName evidence="2">MaoC-like domain-containing protein</fullName>
    </recommendedName>
</protein>
<evidence type="ECO:0000259" key="2">
    <source>
        <dbReference type="Pfam" id="PF01575"/>
    </source>
</evidence>
<feature type="transmembrane region" description="Helical" evidence="1">
    <location>
        <begin position="48"/>
        <end position="73"/>
    </location>
</feature>
<feature type="domain" description="MaoC-like" evidence="2">
    <location>
        <begin position="7"/>
        <end position="105"/>
    </location>
</feature>
<dbReference type="Pfam" id="PF01575">
    <property type="entry name" value="MaoC_dehydratas"/>
    <property type="match status" value="1"/>
</dbReference>
<dbReference type="Gene3D" id="3.10.129.10">
    <property type="entry name" value="Hotdog Thioesterase"/>
    <property type="match status" value="1"/>
</dbReference>
<dbReference type="EMBL" id="BARV01023478">
    <property type="protein sequence ID" value="GAI37199.1"/>
    <property type="molecule type" value="Genomic_DNA"/>
</dbReference>
<organism evidence="3">
    <name type="scientific">marine sediment metagenome</name>
    <dbReference type="NCBI Taxonomy" id="412755"/>
    <lineage>
        <taxon>unclassified sequences</taxon>
        <taxon>metagenomes</taxon>
        <taxon>ecological metagenomes</taxon>
    </lineage>
</organism>
<sequence length="137" mass="15028">IQVGDVEVTRARTITEADIVNFAAFSGDWYPLHTDVEYAKKGPFGERIAHGMLVLSVATGLMPLYEMAIIAFYGMDKVRFTAPTKIGDTIHVELEVVDKQDKGDLGGVVNLKQSVKNQRGEDVAVSTMKIFIAKKPS</sequence>
<evidence type="ECO:0000256" key="1">
    <source>
        <dbReference type="SAM" id="Phobius"/>
    </source>
</evidence>
<dbReference type="PANTHER" id="PTHR43664">
    <property type="entry name" value="MONOAMINE OXIDASE-RELATED"/>
    <property type="match status" value="1"/>
</dbReference>
<reference evidence="3" key="1">
    <citation type="journal article" date="2014" name="Front. Microbiol.">
        <title>High frequency of phylogenetically diverse reductive dehalogenase-homologous genes in deep subseafloor sedimentary metagenomes.</title>
        <authorList>
            <person name="Kawai M."/>
            <person name="Futagami T."/>
            <person name="Toyoda A."/>
            <person name="Takaki Y."/>
            <person name="Nishi S."/>
            <person name="Hori S."/>
            <person name="Arai W."/>
            <person name="Tsubouchi T."/>
            <person name="Morono Y."/>
            <person name="Uchiyama I."/>
            <person name="Ito T."/>
            <person name="Fujiyama A."/>
            <person name="Inagaki F."/>
            <person name="Takami H."/>
        </authorList>
    </citation>
    <scope>NUCLEOTIDE SEQUENCE</scope>
    <source>
        <strain evidence="3">Expedition CK06-06</strain>
    </source>
</reference>
<dbReference type="PANTHER" id="PTHR43664:SF1">
    <property type="entry name" value="BETA-METHYLMALYL-COA DEHYDRATASE"/>
    <property type="match status" value="1"/>
</dbReference>
<dbReference type="InterPro" id="IPR002539">
    <property type="entry name" value="MaoC-like_dom"/>
</dbReference>
<keyword evidence="1" id="KW-0472">Membrane</keyword>
<evidence type="ECO:0000313" key="3">
    <source>
        <dbReference type="EMBL" id="GAI37199.1"/>
    </source>
</evidence>
<keyword evidence="1" id="KW-0812">Transmembrane</keyword>
<dbReference type="AlphaFoldDB" id="X1Q1T6"/>
<comment type="caution">
    <text evidence="3">The sequence shown here is derived from an EMBL/GenBank/DDBJ whole genome shotgun (WGS) entry which is preliminary data.</text>
</comment>
<feature type="non-terminal residue" evidence="3">
    <location>
        <position position="1"/>
    </location>
</feature>
<dbReference type="InterPro" id="IPR052342">
    <property type="entry name" value="MCH/BMMD"/>
</dbReference>
<dbReference type="SUPFAM" id="SSF54637">
    <property type="entry name" value="Thioesterase/thiol ester dehydrase-isomerase"/>
    <property type="match status" value="1"/>
</dbReference>